<dbReference type="RefSeq" id="WP_210855563.1">
    <property type="nucleotide sequence ID" value="NZ_JAGQDD010000014.1"/>
</dbReference>
<keyword evidence="4" id="KW-1185">Reference proteome</keyword>
<dbReference type="InterPro" id="IPR039261">
    <property type="entry name" value="FNR_nucleotide-bd"/>
</dbReference>
<dbReference type="Pfam" id="PF08021">
    <property type="entry name" value="FAD_binding_9"/>
    <property type="match status" value="2"/>
</dbReference>
<evidence type="ECO:0000313" key="4">
    <source>
        <dbReference type="Proteomes" id="UP000676246"/>
    </source>
</evidence>
<dbReference type="Gene3D" id="2.40.30.10">
    <property type="entry name" value="Translation factors"/>
    <property type="match status" value="1"/>
</dbReference>
<feature type="domain" description="FAD-binding FR-type" evidence="2">
    <location>
        <begin position="17"/>
        <end position="121"/>
    </location>
</feature>
<dbReference type="Gene3D" id="3.40.50.80">
    <property type="entry name" value="Nucleotide-binding domain of ferredoxin-NADP reductase (FNR) module"/>
    <property type="match status" value="1"/>
</dbReference>
<dbReference type="PANTHER" id="PTHR30157">
    <property type="entry name" value="FERRIC REDUCTASE, NADPH-DEPENDENT"/>
    <property type="match status" value="1"/>
</dbReference>
<dbReference type="GO" id="GO:0016491">
    <property type="term" value="F:oxidoreductase activity"/>
    <property type="evidence" value="ECO:0007669"/>
    <property type="project" value="InterPro"/>
</dbReference>
<sequence length="243" mass="26163">MEHSLQERRVRRVRHELKLRTLQVLRVEHPHPALARVVLGGEDLADFLSLSFDDHVKLFVPDGAGGEARRDYTPQAFDAARRELTIEFALHGHGPATTWARQAQPGQWLKVGGPRGSMVIDPDLALVLAGDACALPAIRRALAEAPAGASVRVIALVDDAAELALPATAAPVEVHHCRQAEDWLAALPRALPAADEGFVWCAGEAALMARARDSLQAAGLPVAAMRVAAYWKRGAADFHDTLA</sequence>
<protein>
    <submittedName>
        <fullName evidence="3">Siderophore-interacting protein</fullName>
    </submittedName>
</protein>
<dbReference type="Pfam" id="PF04954">
    <property type="entry name" value="SIP"/>
    <property type="match status" value="1"/>
</dbReference>
<proteinExistence type="inferred from homology"/>
<gene>
    <name evidence="3" type="ORF">KAK03_17050</name>
</gene>
<dbReference type="EMBL" id="JAGQDD010000014">
    <property type="protein sequence ID" value="MBQ0932190.1"/>
    <property type="molecule type" value="Genomic_DNA"/>
</dbReference>
<dbReference type="Proteomes" id="UP000676246">
    <property type="component" value="Unassembled WGS sequence"/>
</dbReference>
<evidence type="ECO:0000259" key="2">
    <source>
        <dbReference type="PROSITE" id="PS51384"/>
    </source>
</evidence>
<dbReference type="InterPro" id="IPR013113">
    <property type="entry name" value="SIP_FAD-bd"/>
</dbReference>
<dbReference type="InterPro" id="IPR017927">
    <property type="entry name" value="FAD-bd_FR_type"/>
</dbReference>
<comment type="similarity">
    <text evidence="1">Belongs to the SIP oxidoreductase family.</text>
</comment>
<dbReference type="InterPro" id="IPR017938">
    <property type="entry name" value="Riboflavin_synthase-like_b-brl"/>
</dbReference>
<dbReference type="InterPro" id="IPR039374">
    <property type="entry name" value="SIP_fam"/>
</dbReference>
<dbReference type="InterPro" id="IPR007037">
    <property type="entry name" value="SIP_rossman_dom"/>
</dbReference>
<dbReference type="PROSITE" id="PS51384">
    <property type="entry name" value="FAD_FR"/>
    <property type="match status" value="1"/>
</dbReference>
<reference evidence="3 4" key="1">
    <citation type="submission" date="2021-04" db="EMBL/GenBank/DDBJ databases">
        <title>The genome sequence of Ideonella sp. 3Y2.</title>
        <authorList>
            <person name="Liu Y."/>
        </authorList>
    </citation>
    <scope>NUCLEOTIDE SEQUENCE [LARGE SCALE GENOMIC DNA]</scope>
    <source>
        <strain evidence="3 4">3Y2</strain>
    </source>
</reference>
<dbReference type="AlphaFoldDB" id="A0A941BCQ7"/>
<dbReference type="CDD" id="cd06193">
    <property type="entry name" value="siderophore_interacting"/>
    <property type="match status" value="1"/>
</dbReference>
<name>A0A941BCQ7_9BURK</name>
<dbReference type="PANTHER" id="PTHR30157:SF0">
    <property type="entry name" value="NADPH-DEPENDENT FERRIC-CHELATE REDUCTASE"/>
    <property type="match status" value="1"/>
</dbReference>
<dbReference type="SUPFAM" id="SSF63380">
    <property type="entry name" value="Riboflavin synthase domain-like"/>
    <property type="match status" value="1"/>
</dbReference>
<comment type="caution">
    <text evidence="3">The sequence shown here is derived from an EMBL/GenBank/DDBJ whole genome shotgun (WGS) entry which is preliminary data.</text>
</comment>
<evidence type="ECO:0000313" key="3">
    <source>
        <dbReference type="EMBL" id="MBQ0932190.1"/>
    </source>
</evidence>
<evidence type="ECO:0000256" key="1">
    <source>
        <dbReference type="ARBA" id="ARBA00035644"/>
    </source>
</evidence>
<accession>A0A941BCQ7</accession>
<organism evidence="3 4">
    <name type="scientific">Ideonella alba</name>
    <dbReference type="NCBI Taxonomy" id="2824118"/>
    <lineage>
        <taxon>Bacteria</taxon>
        <taxon>Pseudomonadati</taxon>
        <taxon>Pseudomonadota</taxon>
        <taxon>Betaproteobacteria</taxon>
        <taxon>Burkholderiales</taxon>
        <taxon>Sphaerotilaceae</taxon>
        <taxon>Ideonella</taxon>
    </lineage>
</organism>